<dbReference type="SUPFAM" id="SSF46785">
    <property type="entry name" value="Winged helix' DNA-binding domain"/>
    <property type="match status" value="1"/>
</dbReference>
<protein>
    <submittedName>
        <fullName evidence="5">DNA-binding Lrp family transcriptional regulator</fullName>
    </submittedName>
</protein>
<evidence type="ECO:0000256" key="1">
    <source>
        <dbReference type="ARBA" id="ARBA00023015"/>
    </source>
</evidence>
<keyword evidence="2 5" id="KW-0238">DNA-binding</keyword>
<sequence length="304" mass="32747">MTDDEIDATILEILIDDGRASGSEVVRRVDAPAWRVRSRLASLLGTEGMRVTAFIDPVLIGRPIVAMLDISSDDPGALPDILSGLDGVAWIARCESGRVYAQVSMASTRDLMLLLDDHVRAIPAVSRVATNLLLKGVTRPLRGSAQGEPARPFTFLGGSPVQIDDIDRLMIVTLQRDGRTPFTELSSLTGLSVPAVRQRFQRLVRTGTLSVVARPWPSMLGRMCTAHLAVRTIGKTAPLVEVLAVLPDVTFVAECAGDADLLIEVSSANRERLETQAAIIRGLPGVGRVIVDPHVDVRATVPHF</sequence>
<dbReference type="PANTHER" id="PTHR30154">
    <property type="entry name" value="LEUCINE-RESPONSIVE REGULATORY PROTEIN"/>
    <property type="match status" value="1"/>
</dbReference>
<dbReference type="PANTHER" id="PTHR30154:SF34">
    <property type="entry name" value="TRANSCRIPTIONAL REGULATOR AZLB"/>
    <property type="match status" value="1"/>
</dbReference>
<dbReference type="RefSeq" id="WP_205106494.1">
    <property type="nucleotide sequence ID" value="NZ_BAAAHT010000018.1"/>
</dbReference>
<dbReference type="Gene3D" id="1.10.10.10">
    <property type="entry name" value="Winged helix-like DNA-binding domain superfamily/Winged helix DNA-binding domain"/>
    <property type="match status" value="2"/>
</dbReference>
<gene>
    <name evidence="5" type="ORF">JOE66_000426</name>
</gene>
<comment type="caution">
    <text evidence="5">The sequence shown here is derived from an EMBL/GenBank/DDBJ whole genome shotgun (WGS) entry which is preliminary data.</text>
</comment>
<accession>A0ABS2L136</accession>
<dbReference type="GO" id="GO:0003677">
    <property type="term" value="F:DNA binding"/>
    <property type="evidence" value="ECO:0007669"/>
    <property type="project" value="UniProtKB-KW"/>
</dbReference>
<evidence type="ECO:0000259" key="4">
    <source>
        <dbReference type="PROSITE" id="PS50956"/>
    </source>
</evidence>
<dbReference type="Proteomes" id="UP000776164">
    <property type="component" value="Unassembled WGS sequence"/>
</dbReference>
<dbReference type="SMART" id="SM00344">
    <property type="entry name" value="HTH_ASNC"/>
    <property type="match status" value="1"/>
</dbReference>
<feature type="domain" description="HTH asnC-type" evidence="4">
    <location>
        <begin position="163"/>
        <end position="223"/>
    </location>
</feature>
<evidence type="ECO:0000256" key="3">
    <source>
        <dbReference type="ARBA" id="ARBA00023163"/>
    </source>
</evidence>
<dbReference type="Pfam" id="PF13404">
    <property type="entry name" value="HTH_AsnC-type"/>
    <property type="match status" value="1"/>
</dbReference>
<name>A0ABS2L136_9MICO</name>
<dbReference type="PRINTS" id="PR00033">
    <property type="entry name" value="HTHASNC"/>
</dbReference>
<dbReference type="InterPro" id="IPR036390">
    <property type="entry name" value="WH_DNA-bd_sf"/>
</dbReference>
<keyword evidence="1" id="KW-0805">Transcription regulation</keyword>
<proteinExistence type="predicted"/>
<reference evidence="5 6" key="1">
    <citation type="submission" date="2021-01" db="EMBL/GenBank/DDBJ databases">
        <title>Sequencing the genomes of 1000 actinobacteria strains.</title>
        <authorList>
            <person name="Klenk H.-P."/>
        </authorList>
    </citation>
    <scope>NUCLEOTIDE SEQUENCE [LARGE SCALE GENOMIC DNA]</scope>
    <source>
        <strain evidence="5 6">DSM 13057</strain>
    </source>
</reference>
<organism evidence="5 6">
    <name type="scientific">Subtercola frigoramans</name>
    <dbReference type="NCBI Taxonomy" id="120298"/>
    <lineage>
        <taxon>Bacteria</taxon>
        <taxon>Bacillati</taxon>
        <taxon>Actinomycetota</taxon>
        <taxon>Actinomycetes</taxon>
        <taxon>Micrococcales</taxon>
        <taxon>Microbacteriaceae</taxon>
        <taxon>Subtercola</taxon>
    </lineage>
</organism>
<dbReference type="PROSITE" id="PS50956">
    <property type="entry name" value="HTH_ASNC_2"/>
    <property type="match status" value="1"/>
</dbReference>
<dbReference type="InterPro" id="IPR019888">
    <property type="entry name" value="Tscrpt_reg_AsnC-like"/>
</dbReference>
<dbReference type="InterPro" id="IPR036388">
    <property type="entry name" value="WH-like_DNA-bd_sf"/>
</dbReference>
<dbReference type="EMBL" id="JAFBBU010000001">
    <property type="protein sequence ID" value="MBM7470792.1"/>
    <property type="molecule type" value="Genomic_DNA"/>
</dbReference>
<evidence type="ECO:0000313" key="6">
    <source>
        <dbReference type="Proteomes" id="UP000776164"/>
    </source>
</evidence>
<evidence type="ECO:0000256" key="2">
    <source>
        <dbReference type="ARBA" id="ARBA00023125"/>
    </source>
</evidence>
<keyword evidence="3" id="KW-0804">Transcription</keyword>
<dbReference type="InterPro" id="IPR000485">
    <property type="entry name" value="AsnC-type_HTH_dom"/>
</dbReference>
<evidence type="ECO:0000313" key="5">
    <source>
        <dbReference type="EMBL" id="MBM7470792.1"/>
    </source>
</evidence>
<keyword evidence="6" id="KW-1185">Reference proteome</keyword>